<feature type="domain" description="RING-type" evidence="5">
    <location>
        <begin position="5"/>
        <end position="42"/>
    </location>
</feature>
<dbReference type="SUPFAM" id="SSF57850">
    <property type="entry name" value="RING/U-box"/>
    <property type="match status" value="1"/>
</dbReference>
<evidence type="ECO:0000256" key="2">
    <source>
        <dbReference type="ARBA" id="ARBA00022833"/>
    </source>
</evidence>
<evidence type="ECO:0000256" key="4">
    <source>
        <dbReference type="SAM" id="Coils"/>
    </source>
</evidence>
<evidence type="ECO:0000313" key="7">
    <source>
        <dbReference type="Proteomes" id="UP000030665"/>
    </source>
</evidence>
<gene>
    <name evidence="6" type="ORF">TTRE_0000801001</name>
</gene>
<name>A0A077ZH66_TRITR</name>
<organism evidence="6 7">
    <name type="scientific">Trichuris trichiura</name>
    <name type="common">Whipworm</name>
    <name type="synonym">Trichocephalus trichiurus</name>
    <dbReference type="NCBI Taxonomy" id="36087"/>
    <lineage>
        <taxon>Eukaryota</taxon>
        <taxon>Metazoa</taxon>
        <taxon>Ecdysozoa</taxon>
        <taxon>Nematoda</taxon>
        <taxon>Enoplea</taxon>
        <taxon>Dorylaimia</taxon>
        <taxon>Trichinellida</taxon>
        <taxon>Trichuridae</taxon>
        <taxon>Trichuris</taxon>
    </lineage>
</organism>
<evidence type="ECO:0000256" key="1">
    <source>
        <dbReference type="ARBA" id="ARBA00022771"/>
    </source>
</evidence>
<dbReference type="SMART" id="SM00184">
    <property type="entry name" value="RING"/>
    <property type="match status" value="1"/>
</dbReference>
<protein>
    <recommendedName>
        <fullName evidence="5">RING-type domain-containing protein</fullName>
    </recommendedName>
</protein>
<dbReference type="OrthoDB" id="411372at2759"/>
<dbReference type="Proteomes" id="UP000030665">
    <property type="component" value="Unassembled WGS sequence"/>
</dbReference>
<evidence type="ECO:0000313" key="6">
    <source>
        <dbReference type="EMBL" id="CDW59672.1"/>
    </source>
</evidence>
<evidence type="ECO:0000256" key="3">
    <source>
        <dbReference type="PROSITE-ProRule" id="PRU00175"/>
    </source>
</evidence>
<reference evidence="6" key="1">
    <citation type="submission" date="2014-01" db="EMBL/GenBank/DDBJ databases">
        <authorList>
            <person name="Aslett M."/>
        </authorList>
    </citation>
    <scope>NUCLEOTIDE SEQUENCE</scope>
</reference>
<keyword evidence="4" id="KW-0175">Coiled coil</keyword>
<dbReference type="InterPro" id="IPR001841">
    <property type="entry name" value="Znf_RING"/>
</dbReference>
<evidence type="ECO:0000259" key="5">
    <source>
        <dbReference type="PROSITE" id="PS50089"/>
    </source>
</evidence>
<keyword evidence="2" id="KW-0862">Zinc</keyword>
<sequence length="241" mass="27034">MLLVCAVCRGPCVLGDLSLLPCGHGLHRDCAILLKSSCPKCSNRTHRALVIDRIYLDGEQPAEKKKAQRSDECGKSEKAGLIDAVLQNRERYQSKTSEQNEELLGFEKKIKDVGERLKTTKKTLGSIVSLEKEWDTLNAEMREAKKENHRLRRLLKISEEEQIMNGCCGTNGDRNALLCTLNVLARQYAHLKKKQAKTIKFRLQLTGKLALAKRESSFPGANPNRSIKQTTVTAIDCDELD</sequence>
<reference evidence="6" key="2">
    <citation type="submission" date="2014-03" db="EMBL/GenBank/DDBJ databases">
        <title>The whipworm genome and dual-species transcriptomics of an intimate host-pathogen interaction.</title>
        <authorList>
            <person name="Foth B.J."/>
            <person name="Tsai I.J."/>
            <person name="Reid A.J."/>
            <person name="Bancroft A.J."/>
            <person name="Nichol S."/>
            <person name="Tracey A."/>
            <person name="Holroyd N."/>
            <person name="Cotton J.A."/>
            <person name="Stanley E.J."/>
            <person name="Zarowiecki M."/>
            <person name="Liu J.Z."/>
            <person name="Huckvale T."/>
            <person name="Cooper P.J."/>
            <person name="Grencis R.K."/>
            <person name="Berriman M."/>
        </authorList>
    </citation>
    <scope>NUCLEOTIDE SEQUENCE [LARGE SCALE GENOMIC DNA]</scope>
</reference>
<proteinExistence type="predicted"/>
<accession>A0A077ZH66</accession>
<keyword evidence="1 3" id="KW-0479">Metal-binding</keyword>
<dbReference type="EMBL" id="HG806679">
    <property type="protein sequence ID" value="CDW59672.1"/>
    <property type="molecule type" value="Genomic_DNA"/>
</dbReference>
<keyword evidence="1 3" id="KW-0863">Zinc-finger</keyword>
<dbReference type="GO" id="GO:0008270">
    <property type="term" value="F:zinc ion binding"/>
    <property type="evidence" value="ECO:0007669"/>
    <property type="project" value="UniProtKB-KW"/>
</dbReference>
<dbReference type="PROSITE" id="PS50089">
    <property type="entry name" value="ZF_RING_2"/>
    <property type="match status" value="1"/>
</dbReference>
<keyword evidence="7" id="KW-1185">Reference proteome</keyword>
<feature type="coiled-coil region" evidence="4">
    <location>
        <begin position="127"/>
        <end position="161"/>
    </location>
</feature>
<dbReference type="AlphaFoldDB" id="A0A077ZH66"/>